<dbReference type="Proteomes" id="UP001271640">
    <property type="component" value="Unassembled WGS sequence"/>
</dbReference>
<comment type="caution">
    <text evidence="3">The sequence shown here is derived from an EMBL/GenBank/DDBJ whole genome shotgun (WGS) entry which is preliminary data.</text>
</comment>
<dbReference type="InterPro" id="IPR024769">
    <property type="entry name" value="TcdA/TcdB_pore_forming"/>
</dbReference>
<name>A0ABU4SNB2_9GAMM</name>
<feature type="coiled-coil region" evidence="1">
    <location>
        <begin position="610"/>
        <end position="637"/>
    </location>
</feature>
<dbReference type="CDD" id="cd20495">
    <property type="entry name" value="C58_PaToxP-like"/>
    <property type="match status" value="1"/>
</dbReference>
<gene>
    <name evidence="3" type="ORF">FE394_13225</name>
</gene>
<reference evidence="4" key="1">
    <citation type="journal article" date="2024" name="Toxins">
        <title>Genome Sequence Analysis of Native Xenorhabdus Strains Isolated from Entomopathogenic Nematodes in Argentina.</title>
        <authorList>
            <person name="Palma L."/>
            <person name="Frizzo L."/>
            <person name="Kaiser S."/>
            <person name="Berry C."/>
            <person name="Caballero P."/>
            <person name="Bode H.B."/>
            <person name="Del Valle E.E."/>
        </authorList>
    </citation>
    <scope>NUCLEOTIDE SEQUENCE [LARGE SCALE GENOMIC DNA]</scope>
    <source>
        <strain evidence="4">Reich</strain>
    </source>
</reference>
<evidence type="ECO:0000259" key="2">
    <source>
        <dbReference type="Pfam" id="PF12920"/>
    </source>
</evidence>
<feature type="domain" description="TcdA/TcdB toxin pore forming" evidence="2">
    <location>
        <begin position="1013"/>
        <end position="1511"/>
    </location>
</feature>
<accession>A0ABU4SNB2</accession>
<evidence type="ECO:0000256" key="1">
    <source>
        <dbReference type="SAM" id="Coils"/>
    </source>
</evidence>
<protein>
    <recommendedName>
        <fullName evidence="2">TcdA/TcdB toxin pore forming domain-containing protein</fullName>
    </recommendedName>
</protein>
<evidence type="ECO:0000313" key="3">
    <source>
        <dbReference type="EMBL" id="MDX8000139.1"/>
    </source>
</evidence>
<sequence>MPNNSYQSLLVSAQTTFKEMQRKPDIKVLIQAIKKGFSESGHKWTPELISKQKMLEQALEKDAYMHYSNDRPEGISGLNEGEQQSFVNYIKALSARTTTVDILVQGSEKMALSSQTDAVLGTADAFRILPKDFKQRHSTRSRIGARLTINVDKAHFKSLANALTQLFNDDNRGWLEQAKIMGPKNLGRRTDQAVIYLSSAGVEHAHAIGRKLSELLPATAFVKHTPIGMYHVSKGISYSETVEGESNSHGQSRARLIAAAGTESFLTDTPIEKTLTRTLQKRGYDVSNPALLAQAVRDRKLKGGLVPMGGGTESREGSADIQRLATDPVSFAESNTLSAETLVRAGRLPAEGRAQLVKVKTGLYEVEYTDLGTNNIAEGSANSVPAYFLGYNGANQANALPAYVDIPKQAVPGSFLFTGSLSGCSIVVTNLDDTTYRVYHDGRVNSSLLYDNVVMAVDYKDYQVAGTAEGLAAAYMQYVNDEWQLVFQRQEYQRDGHMLWPKLRSGEEPLSIQAADSQVTAHSQAQFTDYREKIHQKLKKVAAQFGISVEGISDGVYEEGEFSSHHSAIAAWIGLRDKVQAKITADTQSLVDKRSDLYKSRNSTRDSSQLALIDQQIKQLNITLEFYKEQYDSVLREVFSVEQSWLWQQIKAKRGIDAVLQINDTSIQGGGQEHNLSFGERYAVIEAYQRREANTEFTDGLRNFQDVSIPGFNDRMSALEMKGLFFDSQLTPKQRGALISRITEASQAEYIDNVLKKTAVFSEDFQRAGSIFSHLVPQDFYLSLVGDVSGGRCYPLVRAMAVALASNGETGINSLVEKLFLAAASPQEGSSTLLKNSLVKLHSNVEAVQASTMRGQVTLSEVVSLLKKSAGTSTFALNTRNHAMMVASTVGAEGRRYYFYDPNVGIFAFDNTENFSRAMVKHLVKRNLAVHYGALGSKLAPVFNLVEIDPVKMAKVSVGNGLDVADLTRPDELATVIEQRQWVKQTVNAQEKIAEDTQLHTTLVTLDAEQWGAKFDKAITELVRENKLDPRWMPVIGNVREQSEGHYRVQFINRDNLEEMWISSNDDTFVEFRHFIDEHMRTLGQHFTLERGQIRHNGGVGEAAPIDGLNAGFAVQTLIQWFANKNRNDAEHGISSPDLSTALKIHSYLNYAQMALSGVNDVAKVTKLVRTALRGEVVGAETSLKEFSSALAHTANEGIGLLFGVASVGFDAYELAHAETDTQKAVFGTQLAFDSASLVTGAAGTGAGLLGASTTAAVLGGAGVLLGGLAVGFTALAQAFGAVAEDAKAVGRYFNMLDKAYKGNGYRYDSEKDVLVPLAGAVIKTLDLRNKQVSFDSQYIYRTHSGSTGSGKINYFFWIGDFPRMVHDRSQAIEVRSGIGYKEDSHKLDHSDSNVLILPGTPKSFIKYEYMQLPGATTRQDAGFDVIRRLEKDKRFDYDFYIFPGEVTIRRIHQEYVATPIEVVLDQSNRKLIVPELPKELYGYLHYEIKGAGGEYLIGLNEGTSVKLMSDVLKPDGYLHYEVKGAEYLTGLNEGISVQLMSDVLKPDGSSTIPSRWIIDSSQLDNDTIKVSKNRLEIGGVVVEIDPSQNGQVLVVNSKNEMREIDFSKLTAEVVSEDASKWQVSGQQIEQHLSDLAKAHRLHGQYVVVENYKHNGRDVGQAFYDVAKERMIFTDTTHEQAKHAQLGAVMGDHAYFYDADNAAAWRVDIVTGQVEAQFMPWFNDNAGKISRLWQEGDAVYLARHYQLKGREAELGYRILDDRMELVSAVGDDELLQHLASTDRHGDVLGAILQGYENNSTQHEMSTYTLGARQIQPTRAELITVFGMDAAGVAHRYWIRTNDGTLIKPNLVPPADHTLYFEAHEQTRSAWQIPADLVLAGSISGLAGKEVFFFYSKEKKVLFRQEGPGQTVLDASHPTALRVIAPPLANVVNLNGSLLAFTEDGRVAQLNALGQLSYEAVNEHWLKGHTHWWQDLARVTEGGATLAVFGVKGIDGKSQLPVWYHNGQVVVASAALQDKSLQFLGFEAGGTSARLFEPASGKLYLQPAMAANALAAAFGSDYVLDASVQLPVASELTPELSLKEVQQVDVGMRLITIKGEILLRANNGKLRLVGVDKKWQQSNVTDLPQALTKLADQWHAEGALTLQSSSMPSWFDVGSGQIFVGNGITASDHLSFVGANAKNKTGYVYNQTTQELYWLNNGRVRTLNKLKGVERIDSSLLLQGGEAADNLTPPIIDGVDSLVLYGGANHDTYKFTKEMWDHYRTVIIDNNDPEQTLDRLFLPIANPESVLVSQRNDDLMLTDSSNGTALVVRQVFGSKAKAHLHINLEGASSAINVEHLVKSLNKQNDTQSTNSMLMDLSWASRQPAKPAIAADAVAIVSEAEGASLGNLIGAMASFPDVGSVHGNPLQSLQPVKVEQPLLLPNSNFVIM</sequence>
<dbReference type="Pfam" id="PF12920">
    <property type="entry name" value="TcdA_TcdB_pore"/>
    <property type="match status" value="2"/>
</dbReference>
<dbReference type="EMBL" id="VCDP01000051">
    <property type="protein sequence ID" value="MDX8000139.1"/>
    <property type="molecule type" value="Genomic_DNA"/>
</dbReference>
<proteinExistence type="predicted"/>
<keyword evidence="1" id="KW-0175">Coiled coil</keyword>
<feature type="domain" description="TcdA/TcdB toxin pore forming" evidence="2">
    <location>
        <begin position="1517"/>
        <end position="1708"/>
    </location>
</feature>
<dbReference type="RefSeq" id="WP_319926847.1">
    <property type="nucleotide sequence ID" value="NZ_VCDP01000051.1"/>
</dbReference>
<keyword evidence="4" id="KW-1185">Reference proteome</keyword>
<organism evidence="3 4">
    <name type="scientific">Xenorhabdus littoralis</name>
    <dbReference type="NCBI Taxonomy" id="2582835"/>
    <lineage>
        <taxon>Bacteria</taxon>
        <taxon>Pseudomonadati</taxon>
        <taxon>Pseudomonadota</taxon>
        <taxon>Gammaproteobacteria</taxon>
        <taxon>Enterobacterales</taxon>
        <taxon>Morganellaceae</taxon>
        <taxon>Xenorhabdus</taxon>
    </lineage>
</organism>
<evidence type="ECO:0000313" key="4">
    <source>
        <dbReference type="Proteomes" id="UP001271640"/>
    </source>
</evidence>
<dbReference type="Pfam" id="PF17914">
    <property type="entry name" value="HopA1"/>
    <property type="match status" value="1"/>
</dbReference>
<dbReference type="InterPro" id="IPR040871">
    <property type="entry name" value="HopA1"/>
</dbReference>